<keyword evidence="3 11" id="KW-0812">Transmembrane</keyword>
<comment type="caution">
    <text evidence="13">The sequence shown here is derived from an EMBL/GenBank/DDBJ whole genome shotgun (WGS) entry which is preliminary data.</text>
</comment>
<organism evidence="13 14">
    <name type="scientific">Astathelohania contejeani</name>
    <dbReference type="NCBI Taxonomy" id="164912"/>
    <lineage>
        <taxon>Eukaryota</taxon>
        <taxon>Fungi</taxon>
        <taxon>Fungi incertae sedis</taxon>
        <taxon>Microsporidia</taxon>
        <taxon>Astathelohaniidae</taxon>
        <taxon>Astathelohania</taxon>
    </lineage>
</organism>
<dbReference type="GO" id="GO:0008233">
    <property type="term" value="F:peptidase activity"/>
    <property type="evidence" value="ECO:0007669"/>
    <property type="project" value="UniProtKB-KW"/>
</dbReference>
<protein>
    <submittedName>
        <fullName evidence="13">CAAX prenyl protease 1</fullName>
    </submittedName>
</protein>
<dbReference type="PANTHER" id="PTHR43221">
    <property type="entry name" value="PROTEASE HTPX"/>
    <property type="match status" value="1"/>
</dbReference>
<evidence type="ECO:0000256" key="3">
    <source>
        <dbReference type="ARBA" id="ARBA00022692"/>
    </source>
</evidence>
<evidence type="ECO:0000256" key="1">
    <source>
        <dbReference type="ARBA" id="ARBA00022475"/>
    </source>
</evidence>
<dbReference type="PANTHER" id="PTHR43221:SF2">
    <property type="entry name" value="PROTEASE HTPX HOMOLOG"/>
    <property type="match status" value="1"/>
</dbReference>
<evidence type="ECO:0000313" key="13">
    <source>
        <dbReference type="EMBL" id="KAF7683106.1"/>
    </source>
</evidence>
<evidence type="ECO:0000313" key="14">
    <source>
        <dbReference type="Proteomes" id="UP001516464"/>
    </source>
</evidence>
<evidence type="ECO:0000256" key="9">
    <source>
        <dbReference type="ARBA" id="ARBA00023136"/>
    </source>
</evidence>
<comment type="similarity">
    <text evidence="10">Belongs to the peptidase M48 family.</text>
</comment>
<feature type="transmembrane region" description="Helical" evidence="11">
    <location>
        <begin position="52"/>
        <end position="75"/>
    </location>
</feature>
<sequence>MEYKTIRRDWLLLSNNIINLPINSCSYNLANKVKDIYLASQTEMTRVFKNGLLFKIIYTCFQTILLSICLIERFHEKVFKILDKRINLRSKGYESLKIYELNFITLFVLLWFIVKPIISNISFQNAIYVLILLFIFYIILPYLIIGFYRIFSRYKIKLTIFICVVAILLILFQYFMTNLIVIIIKTMTRQLDLSNFSESFKECARKLGYEKKIYIVNEKEKFNNAGVLLTLTGESIILIIGSIEKMKKLEIESILFHEFGHVIDNTKIIYYMLIAANQIWKAISFIFIYKLSKKFFRCKNMSHFTTFMILFTVFNTFFDPWMHFISNAYYQSREINADKFVYNYKRHLNLADALFNVACNKDGVLYYSKLWGLFYQTHPSLYSRIEFLSNL</sequence>
<keyword evidence="9 11" id="KW-0472">Membrane</keyword>
<evidence type="ECO:0000256" key="8">
    <source>
        <dbReference type="ARBA" id="ARBA00023049"/>
    </source>
</evidence>
<evidence type="ECO:0000256" key="5">
    <source>
        <dbReference type="ARBA" id="ARBA00022801"/>
    </source>
</evidence>
<keyword evidence="1" id="KW-1003">Cell membrane</keyword>
<feature type="transmembrane region" description="Helical" evidence="11">
    <location>
        <begin position="268"/>
        <end position="289"/>
    </location>
</feature>
<keyword evidence="2 10" id="KW-0645">Protease</keyword>
<keyword evidence="8 10" id="KW-0482">Metalloprotease</keyword>
<feature type="transmembrane region" description="Helical" evidence="11">
    <location>
        <begin position="96"/>
        <end position="114"/>
    </location>
</feature>
<evidence type="ECO:0000259" key="12">
    <source>
        <dbReference type="Pfam" id="PF01435"/>
    </source>
</evidence>
<reference evidence="13 14" key="1">
    <citation type="submission" date="2019-01" db="EMBL/GenBank/DDBJ databases">
        <title>Genomes sequencing and comparative genomics of infectious freshwater microsporidia, Cucumispora dikerogammari and Thelohania contejeani.</title>
        <authorList>
            <person name="Cormier A."/>
            <person name="Giraud I."/>
            <person name="Wattier R."/>
            <person name="Teixeira M."/>
            <person name="Grandjean F."/>
            <person name="Rigaud T."/>
            <person name="Cordaux R."/>
        </authorList>
    </citation>
    <scope>NUCLEOTIDE SEQUENCE [LARGE SCALE GENOMIC DNA]</scope>
    <source>
        <strain evidence="13">T1</strain>
        <tissue evidence="13">Spores</tissue>
    </source>
</reference>
<dbReference type="InterPro" id="IPR050083">
    <property type="entry name" value="HtpX_protease"/>
</dbReference>
<dbReference type="EMBL" id="SBIQ01000129">
    <property type="protein sequence ID" value="KAF7683106.1"/>
    <property type="molecule type" value="Genomic_DNA"/>
</dbReference>
<dbReference type="InterPro" id="IPR001915">
    <property type="entry name" value="Peptidase_M48"/>
</dbReference>
<keyword evidence="7 11" id="KW-1133">Transmembrane helix</keyword>
<evidence type="ECO:0000256" key="10">
    <source>
        <dbReference type="RuleBase" id="RU003983"/>
    </source>
</evidence>
<dbReference type="Pfam" id="PF01435">
    <property type="entry name" value="Peptidase_M48"/>
    <property type="match status" value="1"/>
</dbReference>
<evidence type="ECO:0000256" key="2">
    <source>
        <dbReference type="ARBA" id="ARBA00022670"/>
    </source>
</evidence>
<keyword evidence="6 10" id="KW-0862">Zinc</keyword>
<dbReference type="GO" id="GO:0006508">
    <property type="term" value="P:proteolysis"/>
    <property type="evidence" value="ECO:0007669"/>
    <property type="project" value="UniProtKB-KW"/>
</dbReference>
<feature type="transmembrane region" description="Helical" evidence="11">
    <location>
        <begin position="160"/>
        <end position="184"/>
    </location>
</feature>
<accession>A0ABQ7HY52</accession>
<evidence type="ECO:0000256" key="7">
    <source>
        <dbReference type="ARBA" id="ARBA00022989"/>
    </source>
</evidence>
<gene>
    <name evidence="13" type="primary">STE24</name>
    <name evidence="13" type="ORF">TCON_1681</name>
</gene>
<feature type="transmembrane region" description="Helical" evidence="11">
    <location>
        <begin position="126"/>
        <end position="148"/>
    </location>
</feature>
<keyword evidence="14" id="KW-1185">Reference proteome</keyword>
<evidence type="ECO:0000256" key="11">
    <source>
        <dbReference type="SAM" id="Phobius"/>
    </source>
</evidence>
<evidence type="ECO:0000256" key="6">
    <source>
        <dbReference type="ARBA" id="ARBA00022833"/>
    </source>
</evidence>
<feature type="transmembrane region" description="Helical" evidence="11">
    <location>
        <begin position="301"/>
        <end position="318"/>
    </location>
</feature>
<proteinExistence type="inferred from homology"/>
<feature type="domain" description="Peptidase M48" evidence="12">
    <location>
        <begin position="198"/>
        <end position="390"/>
    </location>
</feature>
<keyword evidence="5 10" id="KW-0378">Hydrolase</keyword>
<keyword evidence="4" id="KW-0479">Metal-binding</keyword>
<name>A0ABQ7HY52_9MICR</name>
<comment type="cofactor">
    <cofactor evidence="10">
        <name>Zn(2+)</name>
        <dbReference type="ChEBI" id="CHEBI:29105"/>
    </cofactor>
    <text evidence="10">Binds 1 zinc ion per subunit.</text>
</comment>
<dbReference type="Proteomes" id="UP001516464">
    <property type="component" value="Unassembled WGS sequence"/>
</dbReference>
<evidence type="ECO:0000256" key="4">
    <source>
        <dbReference type="ARBA" id="ARBA00022723"/>
    </source>
</evidence>